<reference evidence="1 2" key="1">
    <citation type="submission" date="2019-03" db="EMBL/GenBank/DDBJ databases">
        <title>Draft genome of Brevundimonas sp. a heavy metal resistant soil bacteria.</title>
        <authorList>
            <person name="Soto J."/>
        </authorList>
    </citation>
    <scope>NUCLEOTIDE SEQUENCE [LARGE SCALE GENOMIC DNA]</scope>
    <source>
        <strain evidence="1 2">B-10</strain>
    </source>
</reference>
<dbReference type="OrthoDB" id="9952832at2"/>
<evidence type="ECO:0000313" key="2">
    <source>
        <dbReference type="Proteomes" id="UP000298216"/>
    </source>
</evidence>
<gene>
    <name evidence="1" type="ORF">EGY25_04455</name>
</gene>
<dbReference type="Proteomes" id="UP000298216">
    <property type="component" value="Unassembled WGS sequence"/>
</dbReference>
<proteinExistence type="predicted"/>
<dbReference type="AlphaFoldDB" id="A0A4Y9RZ70"/>
<sequence length="84" mass="9399">MTPRLIRQIGWAKAEAERQRRLVIRNNAAPRAREHARRMAALADATVADLTVLAGRASPAPYPNRLKLWMPAPDAAQFELENAQ</sequence>
<keyword evidence="2" id="KW-1185">Reference proteome</keyword>
<name>A0A4Y9RZ70_9CAUL</name>
<organism evidence="1 2">
    <name type="scientific">Brevundimonas intermedia</name>
    <dbReference type="NCBI Taxonomy" id="74315"/>
    <lineage>
        <taxon>Bacteria</taxon>
        <taxon>Pseudomonadati</taxon>
        <taxon>Pseudomonadota</taxon>
        <taxon>Alphaproteobacteria</taxon>
        <taxon>Caulobacterales</taxon>
        <taxon>Caulobacteraceae</taxon>
        <taxon>Brevundimonas</taxon>
    </lineage>
</organism>
<dbReference type="RefSeq" id="WP_135193835.1">
    <property type="nucleotide sequence ID" value="NZ_SPVH01000002.1"/>
</dbReference>
<evidence type="ECO:0000313" key="1">
    <source>
        <dbReference type="EMBL" id="TFW14450.1"/>
    </source>
</evidence>
<dbReference type="EMBL" id="SPVH01000002">
    <property type="protein sequence ID" value="TFW14450.1"/>
    <property type="molecule type" value="Genomic_DNA"/>
</dbReference>
<protein>
    <submittedName>
        <fullName evidence="1">Uncharacterized protein</fullName>
    </submittedName>
</protein>
<accession>A0A4Y9RZ70</accession>
<comment type="caution">
    <text evidence="1">The sequence shown here is derived from an EMBL/GenBank/DDBJ whole genome shotgun (WGS) entry which is preliminary data.</text>
</comment>